<organism evidence="2 3">
    <name type="scientific">Acinetobacter soli</name>
    <dbReference type="NCBI Taxonomy" id="487316"/>
    <lineage>
        <taxon>Bacteria</taxon>
        <taxon>Pseudomonadati</taxon>
        <taxon>Pseudomonadota</taxon>
        <taxon>Gammaproteobacteria</taxon>
        <taxon>Moraxellales</taxon>
        <taxon>Moraxellaceae</taxon>
        <taxon>Acinetobacter</taxon>
    </lineage>
</organism>
<evidence type="ECO:0000313" key="2">
    <source>
        <dbReference type="EMBL" id="WND04735.1"/>
    </source>
</evidence>
<dbReference type="Proteomes" id="UP001256400">
    <property type="component" value="Chromosome"/>
</dbReference>
<dbReference type="RefSeq" id="WP_055415278.1">
    <property type="nucleotide sequence ID" value="NZ_BKLW01000068.1"/>
</dbReference>
<feature type="transmembrane region" description="Helical" evidence="1">
    <location>
        <begin position="12"/>
        <end position="34"/>
    </location>
</feature>
<keyword evidence="1" id="KW-0812">Transmembrane</keyword>
<name>A0AB38YTR4_9GAMM</name>
<sequence length="153" mass="17939">MYILTKEGQDAFSCFMGSLISQVFLGSICIYLLFVNDQLPMFTLDWSIRLIFSLTMILYLGYWCFCSFTKFIRPLNEELNKRIEELEIEMIQDNSLKQTIKNLFRKTRLAWKHDRVIFWQIFRLFIAIEVPAIFLIFASAIGAAQIAIALGWS</sequence>
<evidence type="ECO:0000256" key="1">
    <source>
        <dbReference type="SAM" id="Phobius"/>
    </source>
</evidence>
<dbReference type="EMBL" id="CP134206">
    <property type="protein sequence ID" value="WND04735.1"/>
    <property type="molecule type" value="Genomic_DNA"/>
</dbReference>
<feature type="transmembrane region" description="Helical" evidence="1">
    <location>
        <begin position="46"/>
        <end position="65"/>
    </location>
</feature>
<evidence type="ECO:0008006" key="4">
    <source>
        <dbReference type="Google" id="ProtNLM"/>
    </source>
</evidence>
<evidence type="ECO:0000313" key="3">
    <source>
        <dbReference type="Proteomes" id="UP001256400"/>
    </source>
</evidence>
<reference evidence="2" key="1">
    <citation type="submission" date="2023-09" db="EMBL/GenBank/DDBJ databases">
        <title>Acinetobacter soli.</title>
        <authorList>
            <person name="Kim B."/>
            <person name="Kim D."/>
            <person name="Park D."/>
        </authorList>
    </citation>
    <scope>NUCLEOTIDE SEQUENCE</scope>
    <source>
        <strain evidence="2">2023.05</strain>
    </source>
</reference>
<protein>
    <recommendedName>
        <fullName evidence="4">ABC transmembrane type-1 domain-containing protein</fullName>
    </recommendedName>
</protein>
<proteinExistence type="predicted"/>
<feature type="transmembrane region" description="Helical" evidence="1">
    <location>
        <begin position="121"/>
        <end position="152"/>
    </location>
</feature>
<dbReference type="AlphaFoldDB" id="A0AB38YTR4"/>
<accession>A0AB38YTR4</accession>
<gene>
    <name evidence="2" type="ORF">RHP80_10965</name>
</gene>
<keyword evidence="1" id="KW-1133">Transmembrane helix</keyword>
<keyword evidence="1" id="KW-0472">Membrane</keyword>